<organism evidence="3 4">
    <name type="scientific">Actinomadura vinacea</name>
    <dbReference type="NCBI Taxonomy" id="115336"/>
    <lineage>
        <taxon>Bacteria</taxon>
        <taxon>Bacillati</taxon>
        <taxon>Actinomycetota</taxon>
        <taxon>Actinomycetes</taxon>
        <taxon>Streptosporangiales</taxon>
        <taxon>Thermomonosporaceae</taxon>
        <taxon>Actinomadura</taxon>
    </lineage>
</organism>
<protein>
    <submittedName>
        <fullName evidence="3">Long-chain fatty acid--CoA ligase</fullName>
    </submittedName>
</protein>
<keyword evidence="4" id="KW-1185">Reference proteome</keyword>
<dbReference type="Gene3D" id="3.40.50.12780">
    <property type="entry name" value="N-terminal domain of ligase-like"/>
    <property type="match status" value="1"/>
</dbReference>
<dbReference type="CDD" id="cd05936">
    <property type="entry name" value="FC-FACS_FadD_like"/>
    <property type="match status" value="1"/>
</dbReference>
<dbReference type="InterPro" id="IPR000873">
    <property type="entry name" value="AMP-dep_synth/lig_dom"/>
</dbReference>
<dbReference type="Pfam" id="PF00501">
    <property type="entry name" value="AMP-binding"/>
    <property type="match status" value="1"/>
</dbReference>
<dbReference type="PANTHER" id="PTHR43767">
    <property type="entry name" value="LONG-CHAIN-FATTY-ACID--COA LIGASE"/>
    <property type="match status" value="1"/>
</dbReference>
<reference evidence="3 4" key="1">
    <citation type="journal article" date="2019" name="Int. J. Syst. Evol. Microbiol.">
        <title>The Global Catalogue of Microorganisms (GCM) 10K type strain sequencing project: providing services to taxonomists for standard genome sequencing and annotation.</title>
        <authorList>
            <consortium name="The Broad Institute Genomics Platform"/>
            <consortium name="The Broad Institute Genome Sequencing Center for Infectious Disease"/>
            <person name="Wu L."/>
            <person name="Ma J."/>
        </authorList>
    </citation>
    <scope>NUCLEOTIDE SEQUENCE [LARGE SCALE GENOMIC DNA]</scope>
    <source>
        <strain evidence="3 4">JCM 3325</strain>
    </source>
</reference>
<sequence length="537" mass="58431">MSATVCTLAGNNRPGGQQPRARSAMLNLSVLLEDAARKTPDRDAVVFGEMRLSYALIETVANQVANLLRDRGIGPGDRVALSCPNVPYFPMAYFGILKAGAAVVPLNVLLKPREIAYHLDDSGARALFVFEGTPELPLGEMGRAGFQDAAGCEHLFLMTADPGAAESPYPDAELFWPALTGMPGTIDPAPTGADDTAVILYTSGTTGRPKGAELSHSNMLMNAFVSEAMFERREHDVLLVTLPMFHAFGQSCVMNVGLRRGATLVLQPRFEAAEALRLMAREKVTLFAGVPTMYWALLSDPGTVPAEEAAAALHTCVSGGASLPLEVLNGCEAKFGVKILEGYGLSETSPVASFNQLDRPTKPGSIGTPIWGVDMKLIDDEWKTVEGEGPGEIAVRGHNVMKGYYGRPEATAEVVRDGWFRTGDIARRDEDGFYFIVDRSKDLIIRGGFNVYPREIEEVLMTHPAVSLAAVVGVPHDRHGEEIKAYVIREPDAEVTEDELLAWGRENFAAYKYPRIVEFRDDFPMTATGKILKRELR</sequence>
<dbReference type="PANTHER" id="PTHR43767:SF12">
    <property type="entry name" value="AMP-DEPENDENT SYNTHETASE AND LIGASE"/>
    <property type="match status" value="1"/>
</dbReference>
<feature type="domain" description="AMP-binding enzyme C-terminal" evidence="2">
    <location>
        <begin position="455"/>
        <end position="530"/>
    </location>
</feature>
<evidence type="ECO:0000259" key="2">
    <source>
        <dbReference type="Pfam" id="PF13193"/>
    </source>
</evidence>
<dbReference type="InterPro" id="IPR042099">
    <property type="entry name" value="ANL_N_sf"/>
</dbReference>
<dbReference type="EMBL" id="BAAARW010000011">
    <property type="protein sequence ID" value="GAA2413523.1"/>
    <property type="molecule type" value="Genomic_DNA"/>
</dbReference>
<feature type="domain" description="AMP-dependent synthetase/ligase" evidence="1">
    <location>
        <begin position="32"/>
        <end position="405"/>
    </location>
</feature>
<dbReference type="Pfam" id="PF13193">
    <property type="entry name" value="AMP-binding_C"/>
    <property type="match status" value="1"/>
</dbReference>
<dbReference type="InterPro" id="IPR050237">
    <property type="entry name" value="ATP-dep_AMP-bd_enzyme"/>
</dbReference>
<name>A0ABN3ITB5_9ACTN</name>
<dbReference type="PROSITE" id="PS00455">
    <property type="entry name" value="AMP_BINDING"/>
    <property type="match status" value="1"/>
</dbReference>
<dbReference type="InterPro" id="IPR025110">
    <property type="entry name" value="AMP-bd_C"/>
</dbReference>
<evidence type="ECO:0000259" key="1">
    <source>
        <dbReference type="Pfam" id="PF00501"/>
    </source>
</evidence>
<dbReference type="Proteomes" id="UP001501231">
    <property type="component" value="Unassembled WGS sequence"/>
</dbReference>
<accession>A0ABN3ITB5</accession>
<dbReference type="InterPro" id="IPR045851">
    <property type="entry name" value="AMP-bd_C_sf"/>
</dbReference>
<comment type="caution">
    <text evidence="3">The sequence shown here is derived from an EMBL/GenBank/DDBJ whole genome shotgun (WGS) entry which is preliminary data.</text>
</comment>
<proteinExistence type="predicted"/>
<dbReference type="SUPFAM" id="SSF56801">
    <property type="entry name" value="Acetyl-CoA synthetase-like"/>
    <property type="match status" value="1"/>
</dbReference>
<dbReference type="Gene3D" id="3.30.300.30">
    <property type="match status" value="1"/>
</dbReference>
<dbReference type="GO" id="GO:0016874">
    <property type="term" value="F:ligase activity"/>
    <property type="evidence" value="ECO:0007669"/>
    <property type="project" value="UniProtKB-KW"/>
</dbReference>
<gene>
    <name evidence="3" type="ORF">GCM10010191_24130</name>
</gene>
<evidence type="ECO:0000313" key="3">
    <source>
        <dbReference type="EMBL" id="GAA2413523.1"/>
    </source>
</evidence>
<evidence type="ECO:0000313" key="4">
    <source>
        <dbReference type="Proteomes" id="UP001501231"/>
    </source>
</evidence>
<dbReference type="InterPro" id="IPR020845">
    <property type="entry name" value="AMP-binding_CS"/>
</dbReference>
<keyword evidence="3" id="KW-0436">Ligase</keyword>